<dbReference type="RefSeq" id="WP_057732306.1">
    <property type="nucleotide sequence ID" value="NZ_AZFS01000044.1"/>
</dbReference>
<dbReference type="GO" id="GO:0042956">
    <property type="term" value="P:maltodextrin transmembrane transport"/>
    <property type="evidence" value="ECO:0007669"/>
    <property type="project" value="TreeGrafter"/>
</dbReference>
<sequence>MKKIRRLLLTLSALGLLVTLSACGQRQTTATAQKRVTITFWHGMTGNSQQALNTLIRNFNHSQTTYKVVSQAQGNFGNVQQKITAAAKSQTLPTLAQTTYTNVPDYVHGGFAVPLDSYLKSQTLSQIYPTLRTSSRYQGKTYALPFSKSTRVLYYNRDLLKQYHLQVPQTWAALQRESTQVKAQGITGLALDQSFTAELDALSFAAKTPLLQKQPQLTSARTLAATHVIWDMLKAKTARTAGTDGFGNVQFLKGKTLFFAGSSAALGIMQASTPKGMHWSAAPFPSYQGNRATTIQGNDLVLFKSASPKQRRGAAAFMTYLLQKKQTLKWAKTTGYLPLTTAALKSADYQDYLKHTPAAQAAYQSLAFGHQDQAFYGYSQYLNALNQTVNQLSTLQTTPEKAMHQLQPQVEKIVQ</sequence>
<dbReference type="GO" id="GO:0015768">
    <property type="term" value="P:maltose transport"/>
    <property type="evidence" value="ECO:0007669"/>
    <property type="project" value="TreeGrafter"/>
</dbReference>
<dbReference type="InterPro" id="IPR006059">
    <property type="entry name" value="SBP"/>
</dbReference>
<gene>
    <name evidence="5" type="ORF">FD28_GL001983</name>
</gene>
<dbReference type="OrthoDB" id="9795467at2"/>
<evidence type="ECO:0000256" key="1">
    <source>
        <dbReference type="ARBA" id="ARBA00008520"/>
    </source>
</evidence>
<dbReference type="EMBL" id="AZFS01000044">
    <property type="protein sequence ID" value="KRL95757.1"/>
    <property type="molecule type" value="Genomic_DNA"/>
</dbReference>
<evidence type="ECO:0000256" key="2">
    <source>
        <dbReference type="ARBA" id="ARBA00022448"/>
    </source>
</evidence>
<dbReference type="PANTHER" id="PTHR30061">
    <property type="entry name" value="MALTOSE-BINDING PERIPLASMIC PROTEIN"/>
    <property type="match status" value="1"/>
</dbReference>
<dbReference type="PANTHER" id="PTHR30061:SF50">
    <property type="entry name" value="MALTOSE_MALTODEXTRIN-BINDING PERIPLASMIC PROTEIN"/>
    <property type="match status" value="1"/>
</dbReference>
<keyword evidence="6" id="KW-1185">Reference proteome</keyword>
<evidence type="ECO:0000256" key="4">
    <source>
        <dbReference type="SAM" id="SignalP"/>
    </source>
</evidence>
<name>A0A0R1URC8_9LACO</name>
<dbReference type="Proteomes" id="UP000051580">
    <property type="component" value="Unassembled WGS sequence"/>
</dbReference>
<dbReference type="GO" id="GO:0055052">
    <property type="term" value="C:ATP-binding cassette (ABC) transporter complex, substrate-binding subunit-containing"/>
    <property type="evidence" value="ECO:0007669"/>
    <property type="project" value="TreeGrafter"/>
</dbReference>
<evidence type="ECO:0000313" key="5">
    <source>
        <dbReference type="EMBL" id="KRL95757.1"/>
    </source>
</evidence>
<feature type="signal peptide" evidence="4">
    <location>
        <begin position="1"/>
        <end position="24"/>
    </location>
</feature>
<dbReference type="PATRIC" id="fig|1423753.3.peg.2088"/>
<evidence type="ECO:0000256" key="3">
    <source>
        <dbReference type="ARBA" id="ARBA00022729"/>
    </source>
</evidence>
<accession>A0A0R1URC8</accession>
<dbReference type="AlphaFoldDB" id="A0A0R1URC8"/>
<dbReference type="Gene3D" id="3.40.190.10">
    <property type="entry name" value="Periplasmic binding protein-like II"/>
    <property type="match status" value="2"/>
</dbReference>
<dbReference type="SUPFAM" id="SSF53850">
    <property type="entry name" value="Periplasmic binding protein-like II"/>
    <property type="match status" value="1"/>
</dbReference>
<keyword evidence="3 4" id="KW-0732">Signal</keyword>
<dbReference type="STRING" id="1423753.FD28_GL001983"/>
<protein>
    <submittedName>
        <fullName evidence="5">Sugar ABC transporter substrate-binding protein</fullName>
    </submittedName>
</protein>
<dbReference type="PROSITE" id="PS51257">
    <property type="entry name" value="PROKAR_LIPOPROTEIN"/>
    <property type="match status" value="1"/>
</dbReference>
<keyword evidence="2" id="KW-0813">Transport</keyword>
<comment type="similarity">
    <text evidence="1">Belongs to the bacterial solute-binding protein 1 family.</text>
</comment>
<feature type="chain" id="PRO_5039440870" evidence="4">
    <location>
        <begin position="25"/>
        <end position="415"/>
    </location>
</feature>
<reference evidence="5 6" key="1">
    <citation type="journal article" date="2015" name="Genome Announc.">
        <title>Expanding the biotechnology potential of lactobacilli through comparative genomics of 213 strains and associated genera.</title>
        <authorList>
            <person name="Sun Z."/>
            <person name="Harris H.M."/>
            <person name="McCann A."/>
            <person name="Guo C."/>
            <person name="Argimon S."/>
            <person name="Zhang W."/>
            <person name="Yang X."/>
            <person name="Jeffery I.B."/>
            <person name="Cooney J.C."/>
            <person name="Kagawa T.F."/>
            <person name="Liu W."/>
            <person name="Song Y."/>
            <person name="Salvetti E."/>
            <person name="Wrobel A."/>
            <person name="Rasinkangas P."/>
            <person name="Parkhill J."/>
            <person name="Rea M.C."/>
            <person name="O'Sullivan O."/>
            <person name="Ritari J."/>
            <person name="Douillard F.P."/>
            <person name="Paul Ross R."/>
            <person name="Yang R."/>
            <person name="Briner A.E."/>
            <person name="Felis G.E."/>
            <person name="de Vos W.M."/>
            <person name="Barrangou R."/>
            <person name="Klaenhammer T.R."/>
            <person name="Caufield P.W."/>
            <person name="Cui Y."/>
            <person name="Zhang H."/>
            <person name="O'Toole P.W."/>
        </authorList>
    </citation>
    <scope>NUCLEOTIDE SEQUENCE [LARGE SCALE GENOMIC DNA]</scope>
    <source>
        <strain evidence="5 6">DSM 16381</strain>
    </source>
</reference>
<comment type="caution">
    <text evidence="5">The sequence shown here is derived from an EMBL/GenBank/DDBJ whole genome shotgun (WGS) entry which is preliminary data.</text>
</comment>
<dbReference type="GO" id="GO:1901982">
    <property type="term" value="F:maltose binding"/>
    <property type="evidence" value="ECO:0007669"/>
    <property type="project" value="TreeGrafter"/>
</dbReference>
<evidence type="ECO:0000313" key="6">
    <source>
        <dbReference type="Proteomes" id="UP000051580"/>
    </source>
</evidence>
<dbReference type="Pfam" id="PF13416">
    <property type="entry name" value="SBP_bac_8"/>
    <property type="match status" value="1"/>
</dbReference>
<organism evidence="5 6">
    <name type="scientific">Levilactobacillus hammesii DSM 16381</name>
    <dbReference type="NCBI Taxonomy" id="1423753"/>
    <lineage>
        <taxon>Bacteria</taxon>
        <taxon>Bacillati</taxon>
        <taxon>Bacillota</taxon>
        <taxon>Bacilli</taxon>
        <taxon>Lactobacillales</taxon>
        <taxon>Lactobacillaceae</taxon>
        <taxon>Levilactobacillus</taxon>
    </lineage>
</organism>
<proteinExistence type="inferred from homology"/>